<protein>
    <submittedName>
        <fullName evidence="3">TlpA family protein disulfide reductase</fullName>
    </submittedName>
</protein>
<comment type="caution">
    <text evidence="3">The sequence shown here is derived from an EMBL/GenBank/DDBJ whole genome shotgun (WGS) entry which is preliminary data.</text>
</comment>
<dbReference type="Gene3D" id="3.40.30.10">
    <property type="entry name" value="Glutaredoxin"/>
    <property type="match status" value="1"/>
</dbReference>
<dbReference type="EMBL" id="JAHCVK010000003">
    <property type="protein sequence ID" value="MBT0653410.1"/>
    <property type="molecule type" value="Genomic_DNA"/>
</dbReference>
<dbReference type="CDD" id="cd02966">
    <property type="entry name" value="TlpA_like_family"/>
    <property type="match status" value="1"/>
</dbReference>
<sequence>MALLSPAMAHAILQKGDPAPPIKVTTTSGQQVTLANYQGKVLVMDFFATWCVPCRDSIPHLVGLTRKFGKQGMHVLGMSVDEGGAKIVREFAASKQLNYPVALADEDLQTEYGLRSVPTIFVISKKGVVAERFQGFNEDIARKMDALIVKLLAE</sequence>
<dbReference type="PANTHER" id="PTHR42852">
    <property type="entry name" value="THIOL:DISULFIDE INTERCHANGE PROTEIN DSBE"/>
    <property type="match status" value="1"/>
</dbReference>
<evidence type="ECO:0000256" key="1">
    <source>
        <dbReference type="ARBA" id="ARBA00023284"/>
    </source>
</evidence>
<evidence type="ECO:0000313" key="4">
    <source>
        <dbReference type="Proteomes" id="UP000756860"/>
    </source>
</evidence>
<dbReference type="Pfam" id="PF00578">
    <property type="entry name" value="AhpC-TSA"/>
    <property type="match status" value="1"/>
</dbReference>
<name>A0ABS5SDF6_9BACT</name>
<dbReference type="PROSITE" id="PS51352">
    <property type="entry name" value="THIOREDOXIN_2"/>
    <property type="match status" value="1"/>
</dbReference>
<dbReference type="PANTHER" id="PTHR42852:SF18">
    <property type="entry name" value="CHROMOSOME UNDETERMINED SCAFFOLD_47, WHOLE GENOME SHOTGUN SEQUENCE"/>
    <property type="match status" value="1"/>
</dbReference>
<accession>A0ABS5SDF6</accession>
<keyword evidence="1" id="KW-0676">Redox-active center</keyword>
<reference evidence="3 4" key="1">
    <citation type="submission" date="2021-05" db="EMBL/GenBank/DDBJ databases">
        <title>The draft genome of Geobacter luticola JCM 17780.</title>
        <authorList>
            <person name="Xu Z."/>
            <person name="Masuda Y."/>
            <person name="Itoh H."/>
            <person name="Senoo K."/>
        </authorList>
    </citation>
    <scope>NUCLEOTIDE SEQUENCE [LARGE SCALE GENOMIC DNA]</scope>
    <source>
        <strain evidence="3 4">JCM 17780</strain>
    </source>
</reference>
<dbReference type="PROSITE" id="PS00194">
    <property type="entry name" value="THIOREDOXIN_1"/>
    <property type="match status" value="1"/>
</dbReference>
<gene>
    <name evidence="3" type="ORF">KI810_10115</name>
</gene>
<dbReference type="InterPro" id="IPR036249">
    <property type="entry name" value="Thioredoxin-like_sf"/>
</dbReference>
<evidence type="ECO:0000259" key="2">
    <source>
        <dbReference type="PROSITE" id="PS51352"/>
    </source>
</evidence>
<dbReference type="InterPro" id="IPR000866">
    <property type="entry name" value="AhpC/TSA"/>
</dbReference>
<evidence type="ECO:0000313" key="3">
    <source>
        <dbReference type="EMBL" id="MBT0653410.1"/>
    </source>
</evidence>
<organism evidence="3 4">
    <name type="scientific">Geomobilimonas luticola</name>
    <dbReference type="NCBI Taxonomy" id="1114878"/>
    <lineage>
        <taxon>Bacteria</taxon>
        <taxon>Pseudomonadati</taxon>
        <taxon>Thermodesulfobacteriota</taxon>
        <taxon>Desulfuromonadia</taxon>
        <taxon>Geobacterales</taxon>
        <taxon>Geobacteraceae</taxon>
        <taxon>Geomobilimonas</taxon>
    </lineage>
</organism>
<dbReference type="SUPFAM" id="SSF52833">
    <property type="entry name" value="Thioredoxin-like"/>
    <property type="match status" value="1"/>
</dbReference>
<keyword evidence="4" id="KW-1185">Reference proteome</keyword>
<dbReference type="InterPro" id="IPR050553">
    <property type="entry name" value="Thioredoxin_ResA/DsbE_sf"/>
</dbReference>
<dbReference type="InterPro" id="IPR013766">
    <property type="entry name" value="Thioredoxin_domain"/>
</dbReference>
<dbReference type="Proteomes" id="UP000756860">
    <property type="component" value="Unassembled WGS sequence"/>
</dbReference>
<proteinExistence type="predicted"/>
<feature type="domain" description="Thioredoxin" evidence="2">
    <location>
        <begin position="13"/>
        <end position="154"/>
    </location>
</feature>
<dbReference type="InterPro" id="IPR017937">
    <property type="entry name" value="Thioredoxin_CS"/>
</dbReference>